<dbReference type="Pfam" id="PF20334">
    <property type="entry name" value="DUF6629"/>
    <property type="match status" value="1"/>
</dbReference>
<keyword evidence="1" id="KW-0812">Transmembrane</keyword>
<proteinExistence type="predicted"/>
<accession>A0ABS6XTD5</accession>
<keyword evidence="1" id="KW-0472">Membrane</keyword>
<dbReference type="Proteomes" id="UP000812031">
    <property type="component" value="Unassembled WGS sequence"/>
</dbReference>
<dbReference type="EMBL" id="JAHWYN010000003">
    <property type="protein sequence ID" value="MBW4359617.1"/>
    <property type="molecule type" value="Genomic_DNA"/>
</dbReference>
<dbReference type="RefSeq" id="WP_219316148.1">
    <property type="nucleotide sequence ID" value="NZ_JAHWYN010000003.1"/>
</dbReference>
<keyword evidence="1" id="KW-1133">Transmembrane helix</keyword>
<reference evidence="2 3" key="1">
    <citation type="submission" date="2021-07" db="EMBL/GenBank/DDBJ databases">
        <title>Flavobacterium sp. nov. isolated from sediment on the Taihu Lake.</title>
        <authorList>
            <person name="Qu J.-H."/>
        </authorList>
    </citation>
    <scope>NUCLEOTIDE SEQUENCE [LARGE SCALE GENOMIC DNA]</scope>
    <source>
        <strain evidence="2 3">NAS39</strain>
    </source>
</reference>
<evidence type="ECO:0000313" key="2">
    <source>
        <dbReference type="EMBL" id="MBW4359617.1"/>
    </source>
</evidence>
<comment type="caution">
    <text evidence="2">The sequence shown here is derived from an EMBL/GenBank/DDBJ whole genome shotgun (WGS) entry which is preliminary data.</text>
</comment>
<feature type="transmembrane region" description="Helical" evidence="1">
    <location>
        <begin position="167"/>
        <end position="183"/>
    </location>
</feature>
<name>A0ABS6XTD5_9FLAO</name>
<feature type="transmembrane region" description="Helical" evidence="1">
    <location>
        <begin position="6"/>
        <end position="23"/>
    </location>
</feature>
<feature type="transmembrane region" description="Helical" evidence="1">
    <location>
        <begin position="66"/>
        <end position="87"/>
    </location>
</feature>
<dbReference type="InterPro" id="IPR046737">
    <property type="entry name" value="DUF6629"/>
</dbReference>
<organism evidence="2 3">
    <name type="scientific">Flavobacterium taihuense</name>
    <dbReference type="NCBI Taxonomy" id="2857508"/>
    <lineage>
        <taxon>Bacteria</taxon>
        <taxon>Pseudomonadati</taxon>
        <taxon>Bacteroidota</taxon>
        <taxon>Flavobacteriia</taxon>
        <taxon>Flavobacteriales</taxon>
        <taxon>Flavobacteriaceae</taxon>
        <taxon>Flavobacterium</taxon>
    </lineage>
</organism>
<evidence type="ECO:0000256" key="1">
    <source>
        <dbReference type="SAM" id="Phobius"/>
    </source>
</evidence>
<gene>
    <name evidence="2" type="ORF">KZH69_03865</name>
</gene>
<protein>
    <submittedName>
        <fullName evidence="2">Uncharacterized protein</fullName>
    </submittedName>
</protein>
<feature type="transmembrane region" description="Helical" evidence="1">
    <location>
        <begin position="32"/>
        <end position="54"/>
    </location>
</feature>
<keyword evidence="3" id="KW-1185">Reference proteome</keyword>
<sequence length="221" mass="25064">MCFSASASFGAGVILSAIGIASIKKAQSPSQIIFASIPLLFAVQQIMEGFLWLALTNPHYAPLQKFSTYIFLFFAQVVWPFWVPYAILKLEIKERRKSVDFFLVGIGTLVSSYLAFCLFSFSVDAEILENHISYNQDYPAAINHYFGFLYIVATIVPAFFSRITHMWVFGLTVLISYIISKIFYTDYVISVWCFFASIISIAVLAILYEYNKPDKIISELP</sequence>
<evidence type="ECO:0000313" key="3">
    <source>
        <dbReference type="Proteomes" id="UP000812031"/>
    </source>
</evidence>
<feature type="transmembrane region" description="Helical" evidence="1">
    <location>
        <begin position="141"/>
        <end position="160"/>
    </location>
</feature>
<feature type="transmembrane region" description="Helical" evidence="1">
    <location>
        <begin position="99"/>
        <end position="121"/>
    </location>
</feature>
<feature type="transmembrane region" description="Helical" evidence="1">
    <location>
        <begin position="189"/>
        <end position="208"/>
    </location>
</feature>